<evidence type="ECO:0000313" key="1">
    <source>
        <dbReference type="EMBL" id="STP14352.1"/>
    </source>
</evidence>
<dbReference type="RefSeq" id="WP_181892122.1">
    <property type="nucleotide sequence ID" value="NZ_UGHX01000004.1"/>
</dbReference>
<evidence type="ECO:0000313" key="2">
    <source>
        <dbReference type="Proteomes" id="UP000255103"/>
    </source>
</evidence>
<dbReference type="EMBL" id="UGHX01000004">
    <property type="protein sequence ID" value="STP14352.1"/>
    <property type="molecule type" value="Genomic_DNA"/>
</dbReference>
<protein>
    <submittedName>
        <fullName evidence="1">Uncharacterized protein</fullName>
    </submittedName>
</protein>
<organism evidence="1 2">
    <name type="scientific">Helicobacter cinaedi</name>
    <dbReference type="NCBI Taxonomy" id="213"/>
    <lineage>
        <taxon>Bacteria</taxon>
        <taxon>Pseudomonadati</taxon>
        <taxon>Campylobacterota</taxon>
        <taxon>Epsilonproteobacteria</taxon>
        <taxon>Campylobacterales</taxon>
        <taxon>Helicobacteraceae</taxon>
        <taxon>Helicobacter</taxon>
    </lineage>
</organism>
<accession>A0A377JWZ0</accession>
<proteinExistence type="predicted"/>
<dbReference type="Proteomes" id="UP000255103">
    <property type="component" value="Unassembled WGS sequence"/>
</dbReference>
<name>A0A377JWZ0_9HELI</name>
<sequence>MLEYLLWRVGSLWSGISAADKADRRAKEQLDFAKTQFNTENERYKKREEERLEANKQ</sequence>
<dbReference type="AlphaFoldDB" id="A0A377JWZ0"/>
<reference evidence="1 2" key="1">
    <citation type="submission" date="2018-06" db="EMBL/GenBank/DDBJ databases">
        <authorList>
            <consortium name="Pathogen Informatics"/>
            <person name="Doyle S."/>
        </authorList>
    </citation>
    <scope>NUCLEOTIDE SEQUENCE [LARGE SCALE GENOMIC DNA]</scope>
    <source>
        <strain evidence="1 2">NCTC12219</strain>
    </source>
</reference>
<gene>
    <name evidence="1" type="ORF">NCTC12219_01899</name>
</gene>